<keyword evidence="2" id="KW-0539">Nucleus</keyword>
<dbReference type="STRING" id="37003.ENSKMAP00000005692"/>
<dbReference type="GeneTree" id="ENSGT00390000007119"/>
<protein>
    <recommendedName>
        <fullName evidence="3">NFATC2-interacting protein</fullName>
    </recommendedName>
    <alternativeName>
        <fullName evidence="4">Nuclear factor of activated T-cells, cytoplasmic 2-interacting protein</fullName>
    </alternativeName>
</protein>
<evidence type="ECO:0000256" key="1">
    <source>
        <dbReference type="ARBA" id="ARBA00004123"/>
    </source>
</evidence>
<evidence type="ECO:0000256" key="4">
    <source>
        <dbReference type="ARBA" id="ARBA00042764"/>
    </source>
</evidence>
<dbReference type="AlphaFoldDB" id="A0A3Q3EVJ5"/>
<dbReference type="InterPro" id="IPR029071">
    <property type="entry name" value="Ubiquitin-like_domsf"/>
</dbReference>
<organism evidence="6 7">
    <name type="scientific">Kryptolebias marmoratus</name>
    <name type="common">Mangrove killifish</name>
    <name type="synonym">Rivulus marmoratus</name>
    <dbReference type="NCBI Taxonomy" id="37003"/>
    <lineage>
        <taxon>Eukaryota</taxon>
        <taxon>Metazoa</taxon>
        <taxon>Chordata</taxon>
        <taxon>Craniata</taxon>
        <taxon>Vertebrata</taxon>
        <taxon>Euteleostomi</taxon>
        <taxon>Actinopterygii</taxon>
        <taxon>Neopterygii</taxon>
        <taxon>Teleostei</taxon>
        <taxon>Neoteleostei</taxon>
        <taxon>Acanthomorphata</taxon>
        <taxon>Ovalentaria</taxon>
        <taxon>Atherinomorphae</taxon>
        <taxon>Cyprinodontiformes</taxon>
        <taxon>Rivulidae</taxon>
        <taxon>Kryptolebias</taxon>
    </lineage>
</organism>
<sequence>MRIFDPNPSPGSDLSVILKVPPPRLLLLKNDEELPTNSTVGELGLGIADIIECVVMAAEDESVSSIITVKLQSKDRDSSLEFSIHREAPLSSVFSRYLSNVSAGAQRRVRFHFDGFKVTGDQTPAQLDMEDGDIIEVWT</sequence>
<dbReference type="InterPro" id="IPR022617">
    <property type="entry name" value="Rad60/SUMO-like_dom"/>
</dbReference>
<comment type="subcellular location">
    <subcellularLocation>
        <location evidence="1">Nucleus</location>
    </subcellularLocation>
</comment>
<dbReference type="GO" id="GO:0045944">
    <property type="term" value="P:positive regulation of transcription by RNA polymerase II"/>
    <property type="evidence" value="ECO:0007669"/>
    <property type="project" value="TreeGrafter"/>
</dbReference>
<evidence type="ECO:0000313" key="7">
    <source>
        <dbReference type="Proteomes" id="UP000264800"/>
    </source>
</evidence>
<dbReference type="Ensembl" id="ENSKMAT00000005792.1">
    <property type="protein sequence ID" value="ENSKMAP00000005692.1"/>
    <property type="gene ID" value="ENSKMAG00000004311.1"/>
</dbReference>
<name>A0A3Q3EVJ5_KRYMA</name>
<proteinExistence type="predicted"/>
<feature type="domain" description="Rad60/SUMO-like" evidence="5">
    <location>
        <begin position="67"/>
        <end position="137"/>
    </location>
</feature>
<dbReference type="OMA" id="RFQFDGS"/>
<dbReference type="SUPFAM" id="SSF54236">
    <property type="entry name" value="Ubiquitin-like"/>
    <property type="match status" value="1"/>
</dbReference>
<dbReference type="PANTHER" id="PTHR47187:SF1">
    <property type="entry name" value="NFATC2-INTERACTING PROTEIN"/>
    <property type="match status" value="1"/>
</dbReference>
<keyword evidence="7" id="KW-1185">Reference proteome</keyword>
<reference evidence="6" key="2">
    <citation type="submission" date="2025-09" db="UniProtKB">
        <authorList>
            <consortium name="Ensembl"/>
        </authorList>
    </citation>
    <scope>IDENTIFICATION</scope>
</reference>
<dbReference type="InterPro" id="IPR052324">
    <property type="entry name" value="NFATC2-Int_DNA_Repair"/>
</dbReference>
<dbReference type="PANTHER" id="PTHR47187">
    <property type="entry name" value="NFATC2-INTERACTING PROTEIN"/>
    <property type="match status" value="1"/>
</dbReference>
<accession>A0A3Q3EVJ5</accession>
<dbReference type="Gene3D" id="3.10.20.90">
    <property type="entry name" value="Phosphatidylinositol 3-kinase Catalytic Subunit, Chain A, domain 1"/>
    <property type="match status" value="2"/>
</dbReference>
<dbReference type="Pfam" id="PF11976">
    <property type="entry name" value="Rad60-SLD"/>
    <property type="match status" value="1"/>
</dbReference>
<evidence type="ECO:0000259" key="5">
    <source>
        <dbReference type="Pfam" id="PF11976"/>
    </source>
</evidence>
<evidence type="ECO:0000313" key="6">
    <source>
        <dbReference type="Ensembl" id="ENSKMAP00000005692.1"/>
    </source>
</evidence>
<evidence type="ECO:0000256" key="2">
    <source>
        <dbReference type="ARBA" id="ARBA00023242"/>
    </source>
</evidence>
<dbReference type="GO" id="GO:0005634">
    <property type="term" value="C:nucleus"/>
    <property type="evidence" value="ECO:0007669"/>
    <property type="project" value="UniProtKB-SubCell"/>
</dbReference>
<evidence type="ECO:0000256" key="3">
    <source>
        <dbReference type="ARBA" id="ARBA00039921"/>
    </source>
</evidence>
<reference evidence="6" key="1">
    <citation type="submission" date="2025-08" db="UniProtKB">
        <authorList>
            <consortium name="Ensembl"/>
        </authorList>
    </citation>
    <scope>IDENTIFICATION</scope>
</reference>
<dbReference type="Proteomes" id="UP000264800">
    <property type="component" value="Unplaced"/>
</dbReference>